<dbReference type="Gene3D" id="2.130.10.10">
    <property type="entry name" value="YVTN repeat-like/Quinoprotein amine dehydrogenase"/>
    <property type="match status" value="1"/>
</dbReference>
<dbReference type="Pfam" id="PF25440">
    <property type="entry name" value="Beta-prop_RIC1_2nd"/>
    <property type="match status" value="1"/>
</dbReference>
<dbReference type="GO" id="GO:0005829">
    <property type="term" value="C:cytosol"/>
    <property type="evidence" value="ECO:0007669"/>
    <property type="project" value="TreeGrafter"/>
</dbReference>
<dbReference type="PANTHER" id="PTHR22746:SF10">
    <property type="entry name" value="GUANINE NUCLEOTIDE EXCHANGE FACTOR SUBUNIT RIC1"/>
    <property type="match status" value="1"/>
</dbReference>
<evidence type="ECO:0000256" key="1">
    <source>
        <dbReference type="ARBA" id="ARBA00004370"/>
    </source>
</evidence>
<feature type="domain" description="RIC1 C-terminal alpha solenoid region" evidence="3">
    <location>
        <begin position="760"/>
        <end position="923"/>
    </location>
</feature>
<dbReference type="SUPFAM" id="SSF50978">
    <property type="entry name" value="WD40 repeat-like"/>
    <property type="match status" value="2"/>
</dbReference>
<keyword evidence="2" id="KW-0472">Membrane</keyword>
<proteinExistence type="predicted"/>
<keyword evidence="5" id="KW-1185">Reference proteome</keyword>
<comment type="subcellular location">
    <subcellularLocation>
        <location evidence="1">Membrane</location>
    </subcellularLocation>
</comment>
<dbReference type="Proteomes" id="UP000053447">
    <property type="component" value="Unassembled WGS sequence"/>
</dbReference>
<dbReference type="GO" id="GO:0006886">
    <property type="term" value="P:intracellular protein transport"/>
    <property type="evidence" value="ECO:0007669"/>
    <property type="project" value="InterPro"/>
</dbReference>
<dbReference type="VEuPathDB" id="FungiDB:T551_01240"/>
<dbReference type="RefSeq" id="XP_018230157.1">
    <property type="nucleotide sequence ID" value="XM_018373503.1"/>
</dbReference>
<dbReference type="GO" id="GO:0034066">
    <property type="term" value="C:Ric1-Rgp1 guanyl-nucleotide exchange factor complex"/>
    <property type="evidence" value="ECO:0007669"/>
    <property type="project" value="InterPro"/>
</dbReference>
<evidence type="ECO:0000256" key="2">
    <source>
        <dbReference type="ARBA" id="ARBA00023136"/>
    </source>
</evidence>
<reference evidence="5" key="1">
    <citation type="journal article" date="2016" name="Nat. Commun.">
        <title>Genome analysis of three Pneumocystis species reveals adaptation mechanisms to life exclusively in mammalian hosts.</title>
        <authorList>
            <person name="Ma L."/>
            <person name="Chen Z."/>
            <person name="Huang D.W."/>
            <person name="Kutty G."/>
            <person name="Ishihara M."/>
            <person name="Wang H."/>
            <person name="Abouelleil A."/>
            <person name="Bishop L."/>
            <person name="Davey E."/>
            <person name="Deng R."/>
            <person name="Deng X."/>
            <person name="Fan L."/>
            <person name="Fantoni G."/>
            <person name="Fitzgerald M."/>
            <person name="Gogineni E."/>
            <person name="Goldberg J.M."/>
            <person name="Handley G."/>
            <person name="Hu X."/>
            <person name="Huber C."/>
            <person name="Jiao X."/>
            <person name="Jones K."/>
            <person name="Levin J.Z."/>
            <person name="Liu Y."/>
            <person name="Macdonald P."/>
            <person name="Melnikov A."/>
            <person name="Raley C."/>
            <person name="Sassi M."/>
            <person name="Sherman B.T."/>
            <person name="Song X."/>
            <person name="Sykes S."/>
            <person name="Tran B."/>
            <person name="Walsh L."/>
            <person name="Xia Y."/>
            <person name="Yang J."/>
            <person name="Young S."/>
            <person name="Zeng Q."/>
            <person name="Zheng X."/>
            <person name="Stephens R."/>
            <person name="Nusbaum C."/>
            <person name="Birren B.W."/>
            <person name="Azadi P."/>
            <person name="Lempicki R.A."/>
            <person name="Cuomo C.A."/>
            <person name="Kovacs J.A."/>
        </authorList>
    </citation>
    <scope>NUCLEOTIDE SEQUENCE [LARGE SCALE GENOMIC DNA]</scope>
    <source>
        <strain evidence="5">RU7</strain>
    </source>
</reference>
<evidence type="ECO:0000259" key="3">
    <source>
        <dbReference type="Pfam" id="PF07064"/>
    </source>
</evidence>
<dbReference type="Pfam" id="PF07064">
    <property type="entry name" value="RIC1"/>
    <property type="match status" value="1"/>
</dbReference>
<gene>
    <name evidence="4" type="ORF">T551_01240</name>
</gene>
<organism evidence="4 5">
    <name type="scientific">Pneumocystis jirovecii (strain RU7)</name>
    <name type="common">Human pneumocystis pneumonia agent</name>
    <dbReference type="NCBI Taxonomy" id="1408657"/>
    <lineage>
        <taxon>Eukaryota</taxon>
        <taxon>Fungi</taxon>
        <taxon>Dikarya</taxon>
        <taxon>Ascomycota</taxon>
        <taxon>Taphrinomycotina</taxon>
        <taxon>Pneumocystomycetes</taxon>
        <taxon>Pneumocystaceae</taxon>
        <taxon>Pneumocystis</taxon>
    </lineage>
</organism>
<comment type="caution">
    <text evidence="4">The sequence shown here is derived from an EMBL/GenBank/DDBJ whole genome shotgun (WGS) entry which is preliminary data.</text>
</comment>
<dbReference type="PANTHER" id="PTHR22746">
    <property type="entry name" value="RAB6A-GEF COMPLEX PARTNER PROTEIN 1"/>
    <property type="match status" value="1"/>
</dbReference>
<dbReference type="InterPro" id="IPR040096">
    <property type="entry name" value="Ric1"/>
</dbReference>
<dbReference type="AlphaFoldDB" id="A0A0W4ZS43"/>
<protein>
    <recommendedName>
        <fullName evidence="3">RIC1 C-terminal alpha solenoid region domain-containing protein</fullName>
    </recommendedName>
</protein>
<accession>A0A0W4ZS43</accession>
<evidence type="ECO:0000313" key="4">
    <source>
        <dbReference type="EMBL" id="KTW31167.1"/>
    </source>
</evidence>
<dbReference type="OrthoDB" id="67540at2759"/>
<dbReference type="GO" id="GO:0000139">
    <property type="term" value="C:Golgi membrane"/>
    <property type="evidence" value="ECO:0007669"/>
    <property type="project" value="TreeGrafter"/>
</dbReference>
<dbReference type="InterPro" id="IPR036322">
    <property type="entry name" value="WD40_repeat_dom_sf"/>
</dbReference>
<dbReference type="STRING" id="1408657.A0A0W4ZS43"/>
<dbReference type="GO" id="GO:0042147">
    <property type="term" value="P:retrograde transport, endosome to Golgi"/>
    <property type="evidence" value="ECO:0007669"/>
    <property type="project" value="TreeGrafter"/>
</dbReference>
<dbReference type="GeneID" id="28939758"/>
<dbReference type="InterPro" id="IPR015943">
    <property type="entry name" value="WD40/YVTN_repeat-like_dom_sf"/>
</dbReference>
<evidence type="ECO:0000313" key="5">
    <source>
        <dbReference type="Proteomes" id="UP000053447"/>
    </source>
</evidence>
<name>A0A0W4ZS43_PNEJ7</name>
<sequence length="941" mass="109190">MYWPVGVPSVFQTKNGPLTGLEYASMTLDERVLALKRLCNGTHFIVLTSRRIYIWQSRPTVVVSCVTRTAISLTLYGENRDIFVKQDSQLAAVKTSLGFLFIYSICNNTGQKLYKFHYPHSKSSVFDFLDLYRSTEYDFLYLRFKTMIKVDSGILCIIALDEFLLFSTANPPLIQSFFWYKESNHTVTTSDPLAQMDWIEDKNVAINDMIHEKNMDIYIWVSLNSKAYFVRRSPYIKSKNQENVKNWTGVCFYVPETEEDYIVKTDINMHLLLIAFGCKNGKVKLFHYKKIKNLITHLHTVVLDDFHVTGNIECMAWSEDGYVFFVGFQNTWALWSAYGCLLSSGLRAEHVLEGFSEEIYTAGIGHVLWLNKGSDLIIISNKEKSTRKLWKLNMARGIPYSSLNPENSINFILQISDRLLVYKGYEKSDIDLINPEECHWQQIEIPPDYFRNNSYIKYSALSPCGQYLAIAGYHGIAYYSFQGEKWKIITKDLNSNFHVSGGMCWYHHVLIASIQIHNTYELKLFSRKNTIDDIRVVFAIDMNVPVHSITIISENLLLYTQDNSVLQYLIIMNNKKVKLVFVGSISLKDIVYSFKSLRAFTWCFLTDQTQGTLINNIHIANIIILLDDKLMFLKPNKNNDLSVKYHVYLFSEKVEYFLFVNHSSQYMKPSIWAFCGTEIKIWMDFSNTIIEDINTLGNQENLLNLNSDNNLITISFDLYPIFLLLNKGIILGIKNDIIRQKNLDYFDFRINAVAKPVLPYILEKYLSRTRIEESVILASKYQSVIYFNHMLELLLHNVLEKEVGSSKKSDDLLLPKVVSFLKCFSQMLDIVVACARKMEVSFWEYFFSVVGSPRDLFEDCMKLGKPETAAEYLIILHTMEASDDLSKDIMRVLENAIQFKKWKLCMELARFFISYNNDELALKTFTLTLDIFKNMPLEIKE</sequence>
<dbReference type="EMBL" id="LFWA01000005">
    <property type="protein sequence ID" value="KTW31167.1"/>
    <property type="molecule type" value="Genomic_DNA"/>
</dbReference>
<dbReference type="InterPro" id="IPR009771">
    <property type="entry name" value="RIC1_C"/>
</dbReference>